<dbReference type="EMBL" id="CAUYUJ010007596">
    <property type="protein sequence ID" value="CAK0821308.1"/>
    <property type="molecule type" value="Genomic_DNA"/>
</dbReference>
<evidence type="ECO:0000313" key="2">
    <source>
        <dbReference type="EMBL" id="CAK0821308.1"/>
    </source>
</evidence>
<protein>
    <submittedName>
        <fullName evidence="2">Uncharacterized protein</fullName>
    </submittedName>
</protein>
<feature type="region of interest" description="Disordered" evidence="1">
    <location>
        <begin position="32"/>
        <end position="104"/>
    </location>
</feature>
<accession>A0ABN9RPZ8</accession>
<evidence type="ECO:0000256" key="1">
    <source>
        <dbReference type="SAM" id="MobiDB-lite"/>
    </source>
</evidence>
<proteinExistence type="predicted"/>
<evidence type="ECO:0000313" key="3">
    <source>
        <dbReference type="Proteomes" id="UP001189429"/>
    </source>
</evidence>
<feature type="compositionally biased region" description="Basic and acidic residues" evidence="1">
    <location>
        <begin position="40"/>
        <end position="55"/>
    </location>
</feature>
<organism evidence="2 3">
    <name type="scientific">Prorocentrum cordatum</name>
    <dbReference type="NCBI Taxonomy" id="2364126"/>
    <lineage>
        <taxon>Eukaryota</taxon>
        <taxon>Sar</taxon>
        <taxon>Alveolata</taxon>
        <taxon>Dinophyceae</taxon>
        <taxon>Prorocentrales</taxon>
        <taxon>Prorocentraceae</taxon>
        <taxon>Prorocentrum</taxon>
    </lineage>
</organism>
<dbReference type="Proteomes" id="UP001189429">
    <property type="component" value="Unassembled WGS sequence"/>
</dbReference>
<gene>
    <name evidence="2" type="ORF">PCOR1329_LOCUS22661</name>
</gene>
<keyword evidence="3" id="KW-1185">Reference proteome</keyword>
<sequence length="104" mass="11649">MGFEVVSWRRPRRDRAVQGGVQQVLPARGVPVAQPPAGLLEHEAWPEGAGQRREAPWPPRQGQRGRVPLQERVLRSTSLEPPSRRRSAEITPSRASFRKSPPTC</sequence>
<comment type="caution">
    <text evidence="2">The sequence shown here is derived from an EMBL/GenBank/DDBJ whole genome shotgun (WGS) entry which is preliminary data.</text>
</comment>
<reference evidence="2" key="1">
    <citation type="submission" date="2023-10" db="EMBL/GenBank/DDBJ databases">
        <authorList>
            <person name="Chen Y."/>
            <person name="Shah S."/>
            <person name="Dougan E. K."/>
            <person name="Thang M."/>
            <person name="Chan C."/>
        </authorList>
    </citation>
    <scope>NUCLEOTIDE SEQUENCE [LARGE SCALE GENOMIC DNA]</scope>
</reference>
<name>A0ABN9RPZ8_9DINO</name>